<comment type="caution">
    <text evidence="4">The sequence shown here is derived from an EMBL/GenBank/DDBJ whole genome shotgun (WGS) entry which is preliminary data.</text>
</comment>
<evidence type="ECO:0000256" key="2">
    <source>
        <dbReference type="PROSITE-ProRule" id="PRU01161"/>
    </source>
</evidence>
<feature type="domain" description="PNPLA" evidence="3">
    <location>
        <begin position="81"/>
        <end position="276"/>
    </location>
</feature>
<dbReference type="PROSITE" id="PS51635">
    <property type="entry name" value="PNPLA"/>
    <property type="match status" value="1"/>
</dbReference>
<dbReference type="Pfam" id="PF01734">
    <property type="entry name" value="Patatin"/>
    <property type="match status" value="1"/>
</dbReference>
<dbReference type="EMBL" id="JAUSVX010000006">
    <property type="protein sequence ID" value="MDQ0470396.1"/>
    <property type="molecule type" value="Genomic_DNA"/>
</dbReference>
<keyword evidence="5" id="KW-1185">Reference proteome</keyword>
<name>A0ABU0J7Z1_9HYPH</name>
<dbReference type="SUPFAM" id="SSF52151">
    <property type="entry name" value="FabD/lysophospholipase-like"/>
    <property type="match status" value="1"/>
</dbReference>
<organism evidence="4 5">
    <name type="scientific">Labrys wisconsinensis</name>
    <dbReference type="NCBI Taxonomy" id="425677"/>
    <lineage>
        <taxon>Bacteria</taxon>
        <taxon>Pseudomonadati</taxon>
        <taxon>Pseudomonadota</taxon>
        <taxon>Alphaproteobacteria</taxon>
        <taxon>Hyphomicrobiales</taxon>
        <taxon>Xanthobacteraceae</taxon>
        <taxon>Labrys</taxon>
    </lineage>
</organism>
<keyword evidence="1 2" id="KW-0443">Lipid metabolism</keyword>
<gene>
    <name evidence="4" type="ORF">QO011_003415</name>
</gene>
<accession>A0ABU0J7Z1</accession>
<evidence type="ECO:0000256" key="1">
    <source>
        <dbReference type="ARBA" id="ARBA00023098"/>
    </source>
</evidence>
<keyword evidence="2" id="KW-0442">Lipid degradation</keyword>
<dbReference type="Proteomes" id="UP001242480">
    <property type="component" value="Unassembled WGS sequence"/>
</dbReference>
<comment type="caution">
    <text evidence="2">Lacks conserved residue(s) required for the propagation of feature annotation.</text>
</comment>
<feature type="short sequence motif" description="GXGXXG" evidence="2">
    <location>
        <begin position="85"/>
        <end position="90"/>
    </location>
</feature>
<evidence type="ECO:0000259" key="3">
    <source>
        <dbReference type="PROSITE" id="PS51635"/>
    </source>
</evidence>
<dbReference type="Gene3D" id="3.40.1090.10">
    <property type="entry name" value="Cytosolic phospholipase A2 catalytic domain"/>
    <property type="match status" value="1"/>
</dbReference>
<protein>
    <submittedName>
        <fullName evidence="4">Acylesterase/phospholipase RssA</fullName>
    </submittedName>
</protein>
<evidence type="ECO:0000313" key="5">
    <source>
        <dbReference type="Proteomes" id="UP001242480"/>
    </source>
</evidence>
<evidence type="ECO:0000313" key="4">
    <source>
        <dbReference type="EMBL" id="MDQ0470396.1"/>
    </source>
</evidence>
<proteinExistence type="predicted"/>
<sequence length="398" mass="42484">MLRVRSAIGALGRSVIPCLAVLALLQACVSTPRLAYTEDEAKLAVIEGFSGIRIWADAPSDAFIRSSLRPVPQPGKPFTYLALSGGGGEGAYGAGILAGWTAAGTRPEFTIVSGVSTGALIAPFAFLGSRYDGILKELYTSGIASTFVEGPNPVRAVFGPALFSRAPLREAVSRYATPELLAAIAAEHAKGRRLLVVTTNLDSDRAMIWDMGAIAATPSPRALGLFQDVITASASIPVVFPPMLIDAVAGGHHFQEMHVDGTVTTPVFTFPDNFLLRPDSAPRLTGPRPQLFILMNNRIDPTFHVIEDVAPYVAMRSFSTKNKQDARGILSATYELAQRNHLSFNLTYIDKSTPETSGTGFDTDYMRALYAHGYAKGTAGDFWIHAPPTAAGTPVAMR</sequence>
<reference evidence="4 5" key="1">
    <citation type="submission" date="2023-07" db="EMBL/GenBank/DDBJ databases">
        <title>Genomic Encyclopedia of Type Strains, Phase IV (KMG-IV): sequencing the most valuable type-strain genomes for metagenomic binning, comparative biology and taxonomic classification.</title>
        <authorList>
            <person name="Goeker M."/>
        </authorList>
    </citation>
    <scope>NUCLEOTIDE SEQUENCE [LARGE SCALE GENOMIC DNA]</scope>
    <source>
        <strain evidence="4 5">DSM 19619</strain>
    </source>
</reference>
<dbReference type="PROSITE" id="PS51257">
    <property type="entry name" value="PROKAR_LIPOPROTEIN"/>
    <property type="match status" value="1"/>
</dbReference>
<dbReference type="InterPro" id="IPR002641">
    <property type="entry name" value="PNPLA_dom"/>
</dbReference>
<dbReference type="InterPro" id="IPR016035">
    <property type="entry name" value="Acyl_Trfase/lysoPLipase"/>
</dbReference>
<feature type="active site" description="Proton acceptor" evidence="2">
    <location>
        <position position="260"/>
    </location>
</feature>
<feature type="short sequence motif" description="GXSXG" evidence="2">
    <location>
        <begin position="114"/>
        <end position="118"/>
    </location>
</feature>
<keyword evidence="2" id="KW-0378">Hydrolase</keyword>
<feature type="active site" description="Nucleophile" evidence="2">
    <location>
        <position position="116"/>
    </location>
</feature>
<dbReference type="RefSeq" id="WP_307274352.1">
    <property type="nucleotide sequence ID" value="NZ_JAUSVX010000006.1"/>
</dbReference>